<dbReference type="InterPro" id="IPR048020">
    <property type="entry name" value="Transpos_IS3"/>
</dbReference>
<proteinExistence type="inferred from homology"/>
<dbReference type="EMBL" id="CP066167">
    <property type="protein sequence ID" value="QQD16878.1"/>
    <property type="molecule type" value="Genomic_DNA"/>
</dbReference>
<dbReference type="Proteomes" id="UP000596063">
    <property type="component" value="Chromosome"/>
</dbReference>
<dbReference type="EMBL" id="CP066167">
    <property type="protein sequence ID" value="QQD17357.1"/>
    <property type="molecule type" value="Genomic_DNA"/>
</dbReference>
<dbReference type="Pfam" id="PF13333">
    <property type="entry name" value="rve_2"/>
    <property type="match status" value="1"/>
</dbReference>
<dbReference type="InterPro" id="IPR036397">
    <property type="entry name" value="RNaseH_sf"/>
</dbReference>
<dbReference type="KEGG" id="snan:I6N98_02050"/>
<dbReference type="Pfam" id="PF13276">
    <property type="entry name" value="HTH_21"/>
    <property type="match status" value="1"/>
</dbReference>
<dbReference type="PANTHER" id="PTHR46889:SF4">
    <property type="entry name" value="TRANSPOSASE INSO FOR INSERTION SEQUENCE ELEMENT IS911B-RELATED"/>
    <property type="match status" value="1"/>
</dbReference>
<evidence type="ECO:0000259" key="2">
    <source>
        <dbReference type="PROSITE" id="PS50994"/>
    </source>
</evidence>
<dbReference type="Pfam" id="PF00665">
    <property type="entry name" value="rve"/>
    <property type="match status" value="1"/>
</dbReference>
<dbReference type="PROSITE" id="PS50994">
    <property type="entry name" value="INTEGRASE"/>
    <property type="match status" value="1"/>
</dbReference>
<dbReference type="SUPFAM" id="SSF46689">
    <property type="entry name" value="Homeodomain-like"/>
    <property type="match status" value="1"/>
</dbReference>
<evidence type="ECO:0000313" key="3">
    <source>
        <dbReference type="EMBL" id="QQD16878.1"/>
    </source>
</evidence>
<dbReference type="EMBL" id="CP066167">
    <property type="protein sequence ID" value="QQD18679.1"/>
    <property type="molecule type" value="Genomic_DNA"/>
</dbReference>
<dbReference type="Gene3D" id="3.30.420.10">
    <property type="entry name" value="Ribonuclease H-like superfamily/Ribonuclease H"/>
    <property type="match status" value="1"/>
</dbReference>
<name>A0A7T4QZ73_9GAMM</name>
<protein>
    <submittedName>
        <fullName evidence="4">IS3 family transposase</fullName>
    </submittedName>
</protein>
<feature type="domain" description="Integrase catalytic" evidence="2">
    <location>
        <begin position="213"/>
        <end position="376"/>
    </location>
</feature>
<dbReference type="NCBIfam" id="NF033516">
    <property type="entry name" value="transpos_IS3"/>
    <property type="match status" value="1"/>
</dbReference>
<sequence>MSKQRYPEEFKIEAVKQVTVSGHSVADVAQRLGTTTHSLYAWIKRYGPNSEAHRKESDDAAEIRRLQKDLKRVTEERDLFKKSRGVLRKPPRVRYAFIAEHHSSHSVRQLCQLFGVQPSGYYAWKKHPKSKRQIDDERLTGLIKQYWLESGCVYGYRKIHRDLRDAGERCGLNRVHRLMKLEGIKAQVGYRKPRQRGGERHVITPNVLDRQFDPVMPNQAWVTDITYIKTHEGWLYLAAVMDLFSRRIIGWSMQSRITKELVLDALLMAVWRRKPIKGVLVHSDQGSQYTSHDWSEFLREHGLEGSMSRRGNCHDNAVAESFFQLLKRERIKRKIYATRDAARSDIFDYIEMFYNTKRQHGSNNGLSPVDYERQYLKEAEKRLVN</sequence>
<evidence type="ECO:0000313" key="6">
    <source>
        <dbReference type="Proteomes" id="UP000596063"/>
    </source>
</evidence>
<organism evidence="4 6">
    <name type="scientific">Spongiibacter nanhainus</name>
    <dbReference type="NCBI Taxonomy" id="2794344"/>
    <lineage>
        <taxon>Bacteria</taxon>
        <taxon>Pseudomonadati</taxon>
        <taxon>Pseudomonadota</taxon>
        <taxon>Gammaproteobacteria</taxon>
        <taxon>Cellvibrionales</taxon>
        <taxon>Spongiibacteraceae</taxon>
        <taxon>Spongiibacter</taxon>
    </lineage>
</organism>
<dbReference type="KEGG" id="snan:I6N98_13415"/>
<dbReference type="InterPro" id="IPR012337">
    <property type="entry name" value="RNaseH-like_sf"/>
</dbReference>
<dbReference type="Gene3D" id="1.10.10.60">
    <property type="entry name" value="Homeodomain-like"/>
    <property type="match status" value="1"/>
</dbReference>
<dbReference type="InterPro" id="IPR001584">
    <property type="entry name" value="Integrase_cat-core"/>
</dbReference>
<dbReference type="Pfam" id="PF01527">
    <property type="entry name" value="HTH_Tnp_1"/>
    <property type="match status" value="1"/>
</dbReference>
<dbReference type="InterPro" id="IPR050900">
    <property type="entry name" value="Transposase_IS3/IS150/IS904"/>
</dbReference>
<dbReference type="GO" id="GO:0015074">
    <property type="term" value="P:DNA integration"/>
    <property type="evidence" value="ECO:0007669"/>
    <property type="project" value="InterPro"/>
</dbReference>
<reference evidence="4 6" key="1">
    <citation type="submission" date="2020-12" db="EMBL/GenBank/DDBJ databases">
        <authorList>
            <person name="Shan Y."/>
        </authorList>
    </citation>
    <scope>NUCLEOTIDE SEQUENCE [LARGE SCALE GENOMIC DNA]</scope>
    <source>
        <strain evidence="4">Csc3.9</strain>
        <strain evidence="6">csc3.9</strain>
    </source>
</reference>
<dbReference type="SUPFAM" id="SSF53098">
    <property type="entry name" value="Ribonuclease H-like"/>
    <property type="match status" value="1"/>
</dbReference>
<dbReference type="InterPro" id="IPR009057">
    <property type="entry name" value="Homeodomain-like_sf"/>
</dbReference>
<dbReference type="InterPro" id="IPR025948">
    <property type="entry name" value="HTH-like_dom"/>
</dbReference>
<evidence type="ECO:0000313" key="5">
    <source>
        <dbReference type="EMBL" id="QQD18679.1"/>
    </source>
</evidence>
<dbReference type="AlphaFoldDB" id="A0A7T4QZ73"/>
<comment type="similarity">
    <text evidence="1">Belongs to the transposase 8 family.</text>
</comment>
<gene>
    <name evidence="5" type="ORF">I6N98_02050</name>
    <name evidence="3" type="ORF">I6N98_10825</name>
    <name evidence="4" type="ORF">I6N98_13415</name>
</gene>
<accession>A0A7T4QZ73</accession>
<keyword evidence="6" id="KW-1185">Reference proteome</keyword>
<dbReference type="GO" id="GO:0006313">
    <property type="term" value="P:DNA transposition"/>
    <property type="evidence" value="ECO:0007669"/>
    <property type="project" value="InterPro"/>
</dbReference>
<dbReference type="PANTHER" id="PTHR46889">
    <property type="entry name" value="TRANSPOSASE INSF FOR INSERTION SEQUENCE IS3B-RELATED"/>
    <property type="match status" value="1"/>
</dbReference>
<evidence type="ECO:0000313" key="4">
    <source>
        <dbReference type="EMBL" id="QQD17357.1"/>
    </source>
</evidence>
<dbReference type="GO" id="GO:0004803">
    <property type="term" value="F:transposase activity"/>
    <property type="evidence" value="ECO:0007669"/>
    <property type="project" value="InterPro"/>
</dbReference>
<dbReference type="InterPro" id="IPR002514">
    <property type="entry name" value="Transposase_8"/>
</dbReference>
<dbReference type="KEGG" id="snan:I6N98_10825"/>
<dbReference type="GO" id="GO:0003677">
    <property type="term" value="F:DNA binding"/>
    <property type="evidence" value="ECO:0007669"/>
    <property type="project" value="InterPro"/>
</dbReference>
<evidence type="ECO:0000256" key="1">
    <source>
        <dbReference type="ARBA" id="ARBA00009964"/>
    </source>
</evidence>